<dbReference type="EMBL" id="JABFDB010000005">
    <property type="protein sequence ID" value="NYZ20040.1"/>
    <property type="molecule type" value="Genomic_DNA"/>
</dbReference>
<evidence type="ECO:0000313" key="3">
    <source>
        <dbReference type="Proteomes" id="UP000584642"/>
    </source>
</evidence>
<dbReference type="Pfam" id="PF04233">
    <property type="entry name" value="Phage_Mu_F"/>
    <property type="match status" value="1"/>
</dbReference>
<evidence type="ECO:0000259" key="1">
    <source>
        <dbReference type="Pfam" id="PF04233"/>
    </source>
</evidence>
<sequence length="399" mass="44694">MADVTLKPLPPADAIAFFEAKGYRIGFDWRDTWNHQHAESFTVAKMMDLDLLSDVHRSFSQTVLRGGGTLAGWSQEITPLLQARGWWGRQTMTDPKTGEDAVVRLGSPRRLRTIFDTNLRTAHAAGRWERITRLAPARPWLRYVATLDSRTRDAHRVMHGVILPWDHPVWDRWYPPCGWHCRCTVEQLSDRDLDRRGLKPWSAPPDIPEVEYTNPRTGQTEALPEGIDPGFGTNVGRGAEAVQRARLIERMEASPPAIARQLAAGMALDMSFDAFVQGRLPGQWPVAVLDDAAAARMDTAGRVVRLSQQTAADHLKHQLGTEEYGALQALLDLPADRWLPGNKPGHWAVVGEIGGDPYLLVVKRTRDGRETYVVTFHRTDQARMDAIFARGHASAGIDW</sequence>
<proteinExistence type="predicted"/>
<dbReference type="InterPro" id="IPR006528">
    <property type="entry name" value="Phage_head_morphogenesis_dom"/>
</dbReference>
<accession>A0ABX2T6T6</accession>
<comment type="caution">
    <text evidence="2">The sequence shown here is derived from an EMBL/GenBank/DDBJ whole genome shotgun (WGS) entry which is preliminary data.</text>
</comment>
<gene>
    <name evidence="2" type="ORF">HND93_09965</name>
</gene>
<dbReference type="Proteomes" id="UP000584642">
    <property type="component" value="Unassembled WGS sequence"/>
</dbReference>
<protein>
    <submittedName>
        <fullName evidence="2">Minor capsid protein</fullName>
    </submittedName>
</protein>
<dbReference type="RefSeq" id="WP_180281807.1">
    <property type="nucleotide sequence ID" value="NZ_JABFDB010000005.1"/>
</dbReference>
<dbReference type="NCBIfam" id="TIGR01641">
    <property type="entry name" value="phageSPP1_gp7"/>
    <property type="match status" value="1"/>
</dbReference>
<keyword evidence="3" id="KW-1185">Reference proteome</keyword>
<organism evidence="2 3">
    <name type="scientific">Azospirillum oleiclasticum</name>
    <dbReference type="NCBI Taxonomy" id="2735135"/>
    <lineage>
        <taxon>Bacteria</taxon>
        <taxon>Pseudomonadati</taxon>
        <taxon>Pseudomonadota</taxon>
        <taxon>Alphaproteobacteria</taxon>
        <taxon>Rhodospirillales</taxon>
        <taxon>Azospirillaceae</taxon>
        <taxon>Azospirillum</taxon>
    </lineage>
</organism>
<name>A0ABX2T6T6_9PROT</name>
<reference evidence="2 3" key="1">
    <citation type="submission" date="2020-05" db="EMBL/GenBank/DDBJ databases">
        <title>Azospirillum oleiclasticum sp. nov, a nitrogen-fixing and heavy crude oil-emulsifying bacterium isolated from the crude oil of Yumen Oilfield.</title>
        <authorList>
            <person name="Wu D."/>
            <person name="Cai M."/>
            <person name="Zhang X."/>
        </authorList>
    </citation>
    <scope>NUCLEOTIDE SEQUENCE [LARGE SCALE GENOMIC DNA]</scope>
    <source>
        <strain evidence="2 3">ROY-1-1-2</strain>
    </source>
</reference>
<feature type="domain" description="Phage head morphogenesis" evidence="1">
    <location>
        <begin position="95"/>
        <end position="185"/>
    </location>
</feature>
<evidence type="ECO:0000313" key="2">
    <source>
        <dbReference type="EMBL" id="NYZ20040.1"/>
    </source>
</evidence>